<organism evidence="1 2">
    <name type="scientific">Anoxybacterium hadale</name>
    <dbReference type="NCBI Taxonomy" id="3408580"/>
    <lineage>
        <taxon>Bacteria</taxon>
        <taxon>Bacillati</taxon>
        <taxon>Bacillota</taxon>
        <taxon>Clostridia</taxon>
        <taxon>Peptostreptococcales</taxon>
        <taxon>Anaerovoracaceae</taxon>
        <taxon>Anoxybacterium</taxon>
    </lineage>
</organism>
<evidence type="ECO:0000313" key="2">
    <source>
        <dbReference type="Proteomes" id="UP000594014"/>
    </source>
</evidence>
<protein>
    <submittedName>
        <fullName evidence="1">Uncharacterized protein</fullName>
    </submittedName>
</protein>
<dbReference type="Proteomes" id="UP000594014">
    <property type="component" value="Chromosome"/>
</dbReference>
<accession>A0ACD1ABP0</accession>
<evidence type="ECO:0000313" key="1">
    <source>
        <dbReference type="EMBL" id="QOX63857.1"/>
    </source>
</evidence>
<gene>
    <name evidence="1" type="ORF">FRZ06_11195</name>
</gene>
<proteinExistence type="predicted"/>
<sequence length="660" mass="72521">MILTLGVKKSRQLCLALFYRRTRKRRIKLSTIFFLILFPLVVALALLVLKTDAARDIIVKVSAIVIAVASIYLAFTYFGSGGKFFDFENESINYLMMGIEICLAILIFYLGIKHKKYLASVLVAIQAPLMVWFELSIGHGIHVVNNLYIDRLSIIMVLIIGIIGTLITWYSIGYMKDFQHHHHDQPDRRPLFFFLMFLFLSAMFGIVVSNNLVWLYFFWEITTLCSFFLIGFTRTKEAINNSFRALIMNLLGGLGFVLAIIVLGTMGTLELNQVLLAGMMGYDLTLPVALLAFAGITKAAQMPFNSWLLGAMVAPTPTSALLHSSTMVKAGVFLIVKLAPVLSGNFAGIMVMTVGGITFLMASFAAISQSNAKRVLAYSTVANLGLIVACGGIGTSAAVWAAVMLIIFHAVTKSLLFLCVGTAEHNIGSRDIEDMDGLFGRMPKLAAFMIVGISGMFLAPLGMLISKWAAMKAFVDSGNVLLVMMIVFGSAATLFYWTKWLGKMTAIMAKQENIQGNVHKEEWLVLTSLTVLTVVICLVFPLMSTYLVVPYLTAVYSTVGTLALSSGNMYIMSGMLAIVVLLPLLFYGKTTKKIVPIYMAGANLGDDLRFENSMHQPTSVSLKNWYMEGYFGEKKMNLIGVLTTTAVLLFTFAVLLGGVL</sequence>
<keyword evidence="2" id="KW-1185">Reference proteome</keyword>
<name>A0ACD1ABP0_9FIRM</name>
<reference evidence="1" key="1">
    <citation type="submission" date="2019-08" db="EMBL/GenBank/DDBJ databases">
        <title>Genome sequence of Clostridiales bacterium MT110.</title>
        <authorList>
            <person name="Cao J."/>
        </authorList>
    </citation>
    <scope>NUCLEOTIDE SEQUENCE</scope>
    <source>
        <strain evidence="1">MT110</strain>
    </source>
</reference>
<dbReference type="EMBL" id="CP042469">
    <property type="protein sequence ID" value="QOX63857.1"/>
    <property type="molecule type" value="Genomic_DNA"/>
</dbReference>